<accession>A0A939JWQ7</accession>
<keyword evidence="2" id="KW-1185">Reference proteome</keyword>
<dbReference type="Proteomes" id="UP000664795">
    <property type="component" value="Unassembled WGS sequence"/>
</dbReference>
<organism evidence="1 2">
    <name type="scientific">Fibrella aquatilis</name>
    <dbReference type="NCBI Taxonomy" id="2817059"/>
    <lineage>
        <taxon>Bacteria</taxon>
        <taxon>Pseudomonadati</taxon>
        <taxon>Bacteroidota</taxon>
        <taxon>Cytophagia</taxon>
        <taxon>Cytophagales</taxon>
        <taxon>Spirosomataceae</taxon>
        <taxon>Fibrella</taxon>
    </lineage>
</organism>
<name>A0A939JWQ7_9BACT</name>
<comment type="caution">
    <text evidence="1">The sequence shown here is derived from an EMBL/GenBank/DDBJ whole genome shotgun (WGS) entry which is preliminary data.</text>
</comment>
<evidence type="ECO:0000313" key="1">
    <source>
        <dbReference type="EMBL" id="MBO0930249.1"/>
    </source>
</evidence>
<protein>
    <submittedName>
        <fullName evidence="1">Uncharacterized protein</fullName>
    </submittedName>
</protein>
<sequence>MARYQLAVCRELARFVPGQQGLFQHRIQVSFCFGPVNVQAASQAFFVDQLRLSEDSYVYPQSGKRFPHRWARIRSTALGGNQGLLFQ</sequence>
<gene>
    <name evidence="1" type="ORF">J2I48_04545</name>
</gene>
<dbReference type="RefSeq" id="WP_207334217.1">
    <property type="nucleotide sequence ID" value="NZ_JAFMYU010000003.1"/>
</dbReference>
<dbReference type="EMBL" id="JAFMYU010000003">
    <property type="protein sequence ID" value="MBO0930249.1"/>
    <property type="molecule type" value="Genomic_DNA"/>
</dbReference>
<evidence type="ECO:0000313" key="2">
    <source>
        <dbReference type="Proteomes" id="UP000664795"/>
    </source>
</evidence>
<proteinExistence type="predicted"/>
<reference evidence="1 2" key="1">
    <citation type="submission" date="2021-03" db="EMBL/GenBank/DDBJ databases">
        <title>Fibrella sp. HMF5036 genome sequencing and assembly.</title>
        <authorList>
            <person name="Kang H."/>
            <person name="Kim H."/>
            <person name="Bae S."/>
            <person name="Joh K."/>
        </authorList>
    </citation>
    <scope>NUCLEOTIDE SEQUENCE [LARGE SCALE GENOMIC DNA]</scope>
    <source>
        <strain evidence="1 2">HMF5036</strain>
    </source>
</reference>
<dbReference type="AlphaFoldDB" id="A0A939JWQ7"/>